<dbReference type="InterPro" id="IPR014756">
    <property type="entry name" value="Ig_E-set"/>
</dbReference>
<evidence type="ECO:0000256" key="5">
    <source>
        <dbReference type="ARBA" id="ARBA00022448"/>
    </source>
</evidence>
<dbReference type="SUPFAM" id="SSF81296">
    <property type="entry name" value="E set domains"/>
    <property type="match status" value="1"/>
</dbReference>
<comment type="function">
    <text evidence="1">Catalyzes the intermembrane transfer of phosphatidylglycerol and phosphatidylinositol.</text>
</comment>
<dbReference type="Gene3D" id="2.70.220.10">
    <property type="entry name" value="Ganglioside GM2 activator"/>
    <property type="match status" value="1"/>
</dbReference>
<dbReference type="SMART" id="SM00737">
    <property type="entry name" value="ML"/>
    <property type="match status" value="1"/>
</dbReference>
<keyword evidence="6 8" id="KW-0732">Signal</keyword>
<feature type="domain" description="MD-2-related lipid-recognition" evidence="9">
    <location>
        <begin position="35"/>
        <end position="155"/>
    </location>
</feature>
<evidence type="ECO:0000256" key="1">
    <source>
        <dbReference type="ARBA" id="ARBA00002053"/>
    </source>
</evidence>
<evidence type="ECO:0000256" key="2">
    <source>
        <dbReference type="ARBA" id="ARBA00006370"/>
    </source>
</evidence>
<evidence type="ECO:0000256" key="7">
    <source>
        <dbReference type="ARBA" id="ARBA00023055"/>
    </source>
</evidence>
<comment type="subunit">
    <text evidence="3">Monomer.</text>
</comment>
<dbReference type="PANTHER" id="PTHR11306:SF0">
    <property type="entry name" value="PHOSPHATIDYLGLYCEROL_PHOSPHATIDYLINOSITOL TRANSFER PROTEIN"/>
    <property type="match status" value="1"/>
</dbReference>
<protein>
    <recommendedName>
        <fullName evidence="4">Phosphatidylglycerol/phosphatidylinositol transfer protein</fullName>
    </recommendedName>
</protein>
<reference evidence="10 11" key="1">
    <citation type="submission" date="2019-04" db="EMBL/GenBank/DDBJ databases">
        <title>High contiguity whole genome sequence and gene annotation resource for two Venturia nashicola isolates.</title>
        <authorList>
            <person name="Prokchorchik M."/>
            <person name="Won K."/>
            <person name="Lee Y."/>
            <person name="Choi E.D."/>
            <person name="Segonzac C."/>
            <person name="Sohn K.H."/>
        </authorList>
    </citation>
    <scope>NUCLEOTIDE SEQUENCE [LARGE SCALE GENOMIC DNA]</scope>
    <source>
        <strain evidence="10 11">PRI2</strain>
    </source>
</reference>
<comment type="caution">
    <text evidence="10">The sequence shown here is derived from an EMBL/GenBank/DDBJ whole genome shotgun (WGS) entry which is preliminary data.</text>
</comment>
<dbReference type="GO" id="GO:0032934">
    <property type="term" value="F:sterol binding"/>
    <property type="evidence" value="ECO:0007669"/>
    <property type="project" value="InterPro"/>
</dbReference>
<evidence type="ECO:0000313" key="10">
    <source>
        <dbReference type="EMBL" id="TID18027.1"/>
    </source>
</evidence>
<dbReference type="Proteomes" id="UP000298493">
    <property type="component" value="Unassembled WGS sequence"/>
</dbReference>
<feature type="signal peptide" evidence="8">
    <location>
        <begin position="1"/>
        <end position="17"/>
    </location>
</feature>
<dbReference type="InterPro" id="IPR036846">
    <property type="entry name" value="GM2-AP_sf"/>
</dbReference>
<dbReference type="InterPro" id="IPR003172">
    <property type="entry name" value="ML_dom"/>
</dbReference>
<dbReference type="AlphaFoldDB" id="A0A4Z1PAV4"/>
<evidence type="ECO:0000256" key="8">
    <source>
        <dbReference type="SAM" id="SignalP"/>
    </source>
</evidence>
<organism evidence="10 11">
    <name type="scientific">Venturia nashicola</name>
    <dbReference type="NCBI Taxonomy" id="86259"/>
    <lineage>
        <taxon>Eukaryota</taxon>
        <taxon>Fungi</taxon>
        <taxon>Dikarya</taxon>
        <taxon>Ascomycota</taxon>
        <taxon>Pezizomycotina</taxon>
        <taxon>Dothideomycetes</taxon>
        <taxon>Pleosporomycetidae</taxon>
        <taxon>Venturiales</taxon>
        <taxon>Venturiaceae</taxon>
        <taxon>Venturia</taxon>
    </lineage>
</organism>
<evidence type="ECO:0000256" key="6">
    <source>
        <dbReference type="ARBA" id="ARBA00022729"/>
    </source>
</evidence>
<evidence type="ECO:0000313" key="11">
    <source>
        <dbReference type="Proteomes" id="UP000298493"/>
    </source>
</evidence>
<gene>
    <name evidence="10" type="ORF">E6O75_ATG10672</name>
</gene>
<feature type="chain" id="PRO_5021361395" description="Phosphatidylglycerol/phosphatidylinositol transfer protein" evidence="8">
    <location>
        <begin position="18"/>
        <end position="157"/>
    </location>
</feature>
<accession>A0A4Z1PAV4</accession>
<dbReference type="EMBL" id="SNSC02000015">
    <property type="protein sequence ID" value="TID18027.1"/>
    <property type="molecule type" value="Genomic_DNA"/>
</dbReference>
<evidence type="ECO:0000259" key="9">
    <source>
        <dbReference type="SMART" id="SM00737"/>
    </source>
</evidence>
<evidence type="ECO:0000256" key="3">
    <source>
        <dbReference type="ARBA" id="ARBA00011245"/>
    </source>
</evidence>
<dbReference type="Pfam" id="PF02221">
    <property type="entry name" value="E1_DerP2_DerF2"/>
    <property type="match status" value="1"/>
</dbReference>
<evidence type="ECO:0000256" key="4">
    <source>
        <dbReference type="ARBA" id="ARBA00016056"/>
    </source>
</evidence>
<keyword evidence="11" id="KW-1185">Reference proteome</keyword>
<proteinExistence type="inferred from homology"/>
<dbReference type="GO" id="GO:0015918">
    <property type="term" value="P:sterol transport"/>
    <property type="evidence" value="ECO:0007669"/>
    <property type="project" value="InterPro"/>
</dbReference>
<sequence length="157" mass="16920">MRFSSALIFTAITGAIALPAEVEQREVKKVQPMSYTSCGSLNDVLQVDSLTLDPNPAQQGNNTLKISGTLLEDVTEGAKITVKVKAGILTFFHKELDVCDLADMKSDLECPIKAGPFEIAKDFEIPSGLPHIDFKIDLSGTTADNKTLTCYSIDVGI</sequence>
<keyword evidence="5" id="KW-0813">Transport</keyword>
<dbReference type="InterPro" id="IPR039670">
    <property type="entry name" value="NPC2-like"/>
</dbReference>
<comment type="similarity">
    <text evidence="2">Belongs to the NPC2 family.</text>
</comment>
<name>A0A4Z1PAV4_9PEZI</name>
<keyword evidence="7" id="KW-0445">Lipid transport</keyword>
<dbReference type="PANTHER" id="PTHR11306">
    <property type="entry name" value="NIEMANN PICK TYPE C2 PROTEIN NPC2-RELATED"/>
    <property type="match status" value="1"/>
</dbReference>